<evidence type="ECO:0000256" key="1">
    <source>
        <dbReference type="ARBA" id="ARBA00004613"/>
    </source>
</evidence>
<dbReference type="EMBL" id="KB445803">
    <property type="protein sequence ID" value="EMD34333.1"/>
    <property type="molecule type" value="Genomic_DNA"/>
</dbReference>
<dbReference type="CDD" id="cd22778">
    <property type="entry name" value="DPBB_CEPL-like"/>
    <property type="match status" value="1"/>
</dbReference>
<keyword evidence="3" id="KW-0964">Secreted</keyword>
<evidence type="ECO:0000256" key="3">
    <source>
        <dbReference type="ARBA" id="ARBA00022525"/>
    </source>
</evidence>
<comment type="similarity">
    <text evidence="2">Belongs to the cerato-platanin family.</text>
</comment>
<proteinExistence type="inferred from homology"/>
<sequence>TVSVTFDTFYDNAANSLDGVSCSGILTTGTGFTDIGSLSDQNIGGAGVVEFFDDPQGCATCWNLTFQASTGPISVPIFVIDSSAEGTFNIAMKAMDTLTDGQAEQLGRVSASAEQIPVSDCGMR</sequence>
<dbReference type="GO" id="GO:0005576">
    <property type="term" value="C:extracellular region"/>
    <property type="evidence" value="ECO:0007669"/>
    <property type="project" value="UniProtKB-SubCell"/>
</dbReference>
<dbReference type="InterPro" id="IPR036908">
    <property type="entry name" value="RlpA-like_sf"/>
</dbReference>
<feature type="non-terminal residue" evidence="4">
    <location>
        <position position="124"/>
    </location>
</feature>
<dbReference type="HOGENOM" id="CLU_111635_3_0_1"/>
<dbReference type="Proteomes" id="UP000016930">
    <property type="component" value="Unassembled WGS sequence"/>
</dbReference>
<gene>
    <name evidence="4" type="ORF">CERSUDRAFT_36842</name>
</gene>
<evidence type="ECO:0000313" key="5">
    <source>
        <dbReference type="Proteomes" id="UP000016930"/>
    </source>
</evidence>
<dbReference type="OrthoDB" id="4898945at2759"/>
<evidence type="ECO:0008006" key="6">
    <source>
        <dbReference type="Google" id="ProtNLM"/>
    </source>
</evidence>
<reference evidence="4 5" key="1">
    <citation type="journal article" date="2012" name="Proc. Natl. Acad. Sci. U.S.A.">
        <title>Comparative genomics of Ceriporiopsis subvermispora and Phanerochaete chrysosporium provide insight into selective ligninolysis.</title>
        <authorList>
            <person name="Fernandez-Fueyo E."/>
            <person name="Ruiz-Duenas F.J."/>
            <person name="Ferreira P."/>
            <person name="Floudas D."/>
            <person name="Hibbett D.S."/>
            <person name="Canessa P."/>
            <person name="Larrondo L.F."/>
            <person name="James T.Y."/>
            <person name="Seelenfreund D."/>
            <person name="Lobos S."/>
            <person name="Polanco R."/>
            <person name="Tello M."/>
            <person name="Honda Y."/>
            <person name="Watanabe T."/>
            <person name="Watanabe T."/>
            <person name="Ryu J.S."/>
            <person name="Kubicek C.P."/>
            <person name="Schmoll M."/>
            <person name="Gaskell J."/>
            <person name="Hammel K.E."/>
            <person name="St John F.J."/>
            <person name="Vanden Wymelenberg A."/>
            <person name="Sabat G."/>
            <person name="Splinter BonDurant S."/>
            <person name="Syed K."/>
            <person name="Yadav J.S."/>
            <person name="Doddapaneni H."/>
            <person name="Subramanian V."/>
            <person name="Lavin J.L."/>
            <person name="Oguiza J.A."/>
            <person name="Perez G."/>
            <person name="Pisabarro A.G."/>
            <person name="Ramirez L."/>
            <person name="Santoyo F."/>
            <person name="Master E."/>
            <person name="Coutinho P.M."/>
            <person name="Henrissat B."/>
            <person name="Lombard V."/>
            <person name="Magnuson J.K."/>
            <person name="Kuees U."/>
            <person name="Hori C."/>
            <person name="Igarashi K."/>
            <person name="Samejima M."/>
            <person name="Held B.W."/>
            <person name="Barry K.W."/>
            <person name="LaButti K.M."/>
            <person name="Lapidus A."/>
            <person name="Lindquist E.A."/>
            <person name="Lucas S.M."/>
            <person name="Riley R."/>
            <person name="Salamov A.A."/>
            <person name="Hoffmeister D."/>
            <person name="Schwenk D."/>
            <person name="Hadar Y."/>
            <person name="Yarden O."/>
            <person name="de Vries R.P."/>
            <person name="Wiebenga A."/>
            <person name="Stenlid J."/>
            <person name="Eastwood D."/>
            <person name="Grigoriev I.V."/>
            <person name="Berka R.M."/>
            <person name="Blanchette R.A."/>
            <person name="Kersten P."/>
            <person name="Martinez A.T."/>
            <person name="Vicuna R."/>
            <person name="Cullen D."/>
        </authorList>
    </citation>
    <scope>NUCLEOTIDE SEQUENCE [LARGE SCALE GENOMIC DNA]</scope>
    <source>
        <strain evidence="4 5">B</strain>
    </source>
</reference>
<dbReference type="SUPFAM" id="SSF50685">
    <property type="entry name" value="Barwin-like endoglucanases"/>
    <property type="match status" value="1"/>
</dbReference>
<dbReference type="InterPro" id="IPR010829">
    <property type="entry name" value="Cerato-platanin"/>
</dbReference>
<dbReference type="Gene3D" id="2.40.40.10">
    <property type="entry name" value="RlpA-like domain"/>
    <property type="match status" value="1"/>
</dbReference>
<evidence type="ECO:0000313" key="4">
    <source>
        <dbReference type="EMBL" id="EMD34333.1"/>
    </source>
</evidence>
<organism evidence="4 5">
    <name type="scientific">Ceriporiopsis subvermispora (strain B)</name>
    <name type="common">White-rot fungus</name>
    <name type="synonym">Gelatoporia subvermispora</name>
    <dbReference type="NCBI Taxonomy" id="914234"/>
    <lineage>
        <taxon>Eukaryota</taxon>
        <taxon>Fungi</taxon>
        <taxon>Dikarya</taxon>
        <taxon>Basidiomycota</taxon>
        <taxon>Agaricomycotina</taxon>
        <taxon>Agaricomycetes</taxon>
        <taxon>Polyporales</taxon>
        <taxon>Gelatoporiaceae</taxon>
        <taxon>Gelatoporia</taxon>
    </lineage>
</organism>
<name>M2QBG1_CERS8</name>
<evidence type="ECO:0000256" key="2">
    <source>
        <dbReference type="ARBA" id="ARBA00010421"/>
    </source>
</evidence>
<feature type="non-terminal residue" evidence="4">
    <location>
        <position position="1"/>
    </location>
</feature>
<accession>M2QBG1</accession>
<dbReference type="Pfam" id="PF07249">
    <property type="entry name" value="Cerato-platanin"/>
    <property type="match status" value="1"/>
</dbReference>
<comment type="subcellular location">
    <subcellularLocation>
        <location evidence="1">Secreted</location>
    </subcellularLocation>
</comment>
<keyword evidence="5" id="KW-1185">Reference proteome</keyword>
<protein>
    <recommendedName>
        <fullName evidence="6">Cerato-platanin</fullName>
    </recommendedName>
</protein>
<dbReference type="AlphaFoldDB" id="M2QBG1"/>